<evidence type="ECO:0000256" key="1">
    <source>
        <dbReference type="SAM" id="SignalP"/>
    </source>
</evidence>
<keyword evidence="3" id="KW-1185">Reference proteome</keyword>
<feature type="chain" id="PRO_5025398314" evidence="1">
    <location>
        <begin position="19"/>
        <end position="107"/>
    </location>
</feature>
<organism evidence="2 3">
    <name type="scientific">Sphaeramia orbicularis</name>
    <name type="common">orbiculate cardinalfish</name>
    <dbReference type="NCBI Taxonomy" id="375764"/>
    <lineage>
        <taxon>Eukaryota</taxon>
        <taxon>Metazoa</taxon>
        <taxon>Chordata</taxon>
        <taxon>Craniata</taxon>
        <taxon>Vertebrata</taxon>
        <taxon>Euteleostomi</taxon>
        <taxon>Actinopterygii</taxon>
        <taxon>Neopterygii</taxon>
        <taxon>Teleostei</taxon>
        <taxon>Neoteleostei</taxon>
        <taxon>Acanthomorphata</taxon>
        <taxon>Gobiaria</taxon>
        <taxon>Kurtiformes</taxon>
        <taxon>Apogonoidei</taxon>
        <taxon>Apogonidae</taxon>
        <taxon>Apogoninae</taxon>
        <taxon>Sphaeramia</taxon>
    </lineage>
</organism>
<proteinExistence type="predicted"/>
<dbReference type="AlphaFoldDB" id="A0A673C5M9"/>
<reference evidence="2" key="1">
    <citation type="submission" date="2019-06" db="EMBL/GenBank/DDBJ databases">
        <authorList>
            <consortium name="Wellcome Sanger Institute Data Sharing"/>
        </authorList>
    </citation>
    <scope>NUCLEOTIDE SEQUENCE [LARGE SCALE GENOMIC DNA]</scope>
</reference>
<dbReference type="Proteomes" id="UP000472271">
    <property type="component" value="Chromosome 6"/>
</dbReference>
<feature type="signal peptide" evidence="1">
    <location>
        <begin position="1"/>
        <end position="18"/>
    </location>
</feature>
<dbReference type="InParanoid" id="A0A673C5M9"/>
<reference evidence="2" key="2">
    <citation type="submission" date="2025-08" db="UniProtKB">
        <authorList>
            <consortium name="Ensembl"/>
        </authorList>
    </citation>
    <scope>IDENTIFICATION</scope>
</reference>
<dbReference type="Ensembl" id="ENSSORT00005049751.1">
    <property type="protein sequence ID" value="ENSSORP00005048559.1"/>
    <property type="gene ID" value="ENSSORG00005022132.1"/>
</dbReference>
<accession>A0A673C5M9</accession>
<keyword evidence="1" id="KW-0732">Signal</keyword>
<evidence type="ECO:0000313" key="2">
    <source>
        <dbReference type="Ensembl" id="ENSSORP00005048559.1"/>
    </source>
</evidence>
<name>A0A673C5M9_9TELE</name>
<evidence type="ECO:0000313" key="3">
    <source>
        <dbReference type="Proteomes" id="UP000472271"/>
    </source>
</evidence>
<protein>
    <submittedName>
        <fullName evidence="2">Uncharacterized protein</fullName>
    </submittedName>
</protein>
<sequence>MGTGGWGSSAFSSPLGMALLADWQLLGCPETVQLYYTMQQSDSSLLLCQINIEVSGAPHCGSTSACCMEGGKGRAAWELPLSSFILTKLALDSQDIKDYWWDGGKLG</sequence>
<reference evidence="2" key="3">
    <citation type="submission" date="2025-09" db="UniProtKB">
        <authorList>
            <consortium name="Ensembl"/>
        </authorList>
    </citation>
    <scope>IDENTIFICATION</scope>
</reference>